<name>A0A554VKS4_9FLAO</name>
<reference evidence="2 3" key="1">
    <citation type="submission" date="2019-07" db="EMBL/GenBank/DDBJ databases">
        <title>The draft genome sequence of Aquimarina algiphila M91.</title>
        <authorList>
            <person name="Meng X."/>
        </authorList>
    </citation>
    <scope>NUCLEOTIDE SEQUENCE [LARGE SCALE GENOMIC DNA]</scope>
    <source>
        <strain evidence="2 3">M91</strain>
    </source>
</reference>
<keyword evidence="1" id="KW-0472">Membrane</keyword>
<gene>
    <name evidence="2" type="ORF">FOF46_11835</name>
</gene>
<dbReference type="AlphaFoldDB" id="A0A554VKS4"/>
<keyword evidence="3" id="KW-1185">Reference proteome</keyword>
<dbReference type="SUPFAM" id="SSF52266">
    <property type="entry name" value="SGNH hydrolase"/>
    <property type="match status" value="1"/>
</dbReference>
<evidence type="ECO:0000256" key="1">
    <source>
        <dbReference type="SAM" id="Phobius"/>
    </source>
</evidence>
<keyword evidence="1" id="KW-1133">Transmembrane helix</keyword>
<comment type="caution">
    <text evidence="2">The sequence shown here is derived from an EMBL/GenBank/DDBJ whole genome shotgun (WGS) entry which is preliminary data.</text>
</comment>
<organism evidence="2 3">
    <name type="scientific">Aquimarina algiphila</name>
    <dbReference type="NCBI Taxonomy" id="2047982"/>
    <lineage>
        <taxon>Bacteria</taxon>
        <taxon>Pseudomonadati</taxon>
        <taxon>Bacteroidota</taxon>
        <taxon>Flavobacteriia</taxon>
        <taxon>Flavobacteriales</taxon>
        <taxon>Flavobacteriaceae</taxon>
        <taxon>Aquimarina</taxon>
    </lineage>
</organism>
<dbReference type="Proteomes" id="UP000318833">
    <property type="component" value="Unassembled WGS sequence"/>
</dbReference>
<dbReference type="RefSeq" id="WP_143916587.1">
    <property type="nucleotide sequence ID" value="NZ_CANMIK010000021.1"/>
</dbReference>
<feature type="transmembrane region" description="Helical" evidence="1">
    <location>
        <begin position="77"/>
        <end position="99"/>
    </location>
</feature>
<evidence type="ECO:0000313" key="2">
    <source>
        <dbReference type="EMBL" id="TSE08637.1"/>
    </source>
</evidence>
<evidence type="ECO:0008006" key="4">
    <source>
        <dbReference type="Google" id="ProtNLM"/>
    </source>
</evidence>
<feature type="transmembrane region" description="Helical" evidence="1">
    <location>
        <begin position="7"/>
        <end position="24"/>
    </location>
</feature>
<sequence length="313" mass="36088">MKTKKTFIKLIIFGAILFFTILLIKKTSPPDTDNYFVSIADEISNSKEGSYYFIGSSRVQKSINPELLKVHFDNENIYNMGISASTFLSNCALAEFLIINKKPKVLFIELSPILPELPEGLLKFSDEVDFDVFRSINSLNKHESIHQKILINLNQLNNYTFSKISLKDDLKKILGLKDQQSNKRAMGFVSLKGNSFNSTSKFITYREINSFQRKSNKSNSHENYINHLLELGIKKNTKIVFFLPITYQREKEKSITVPIFNMLSDSLKIKYSEKFIAEITKAKYLSDSNHFNNIGAEKYTELLYPLIESYFTN</sequence>
<keyword evidence="1" id="KW-0812">Transmembrane</keyword>
<evidence type="ECO:0000313" key="3">
    <source>
        <dbReference type="Proteomes" id="UP000318833"/>
    </source>
</evidence>
<proteinExistence type="predicted"/>
<protein>
    <recommendedName>
        <fullName evidence="4">DUF1574 domain-containing protein</fullName>
    </recommendedName>
</protein>
<accession>A0A554VKS4</accession>
<dbReference type="EMBL" id="VLNR01000021">
    <property type="protein sequence ID" value="TSE08637.1"/>
    <property type="molecule type" value="Genomic_DNA"/>
</dbReference>
<dbReference type="OrthoDB" id="7297045at2"/>